<name>A0A915Q6B3_9BILA</name>
<evidence type="ECO:0000313" key="1">
    <source>
        <dbReference type="Proteomes" id="UP000887581"/>
    </source>
</evidence>
<protein>
    <submittedName>
        <fullName evidence="2">Uncharacterized protein</fullName>
    </submittedName>
</protein>
<dbReference type="Proteomes" id="UP000887581">
    <property type="component" value="Unplaced"/>
</dbReference>
<dbReference type="WBParaSite" id="sdigi.contig9.g1058.t1">
    <property type="protein sequence ID" value="sdigi.contig9.g1058.t1"/>
    <property type="gene ID" value="sdigi.contig9.g1058"/>
</dbReference>
<sequence length="79" mass="8983">MITVYLGYLRDVVEYLTVQSCSINSYRARESWCKAIANFETCSGVRASSTAHHINNRRSGHSPPSTTLSVTDLWLYLKR</sequence>
<reference evidence="2" key="1">
    <citation type="submission" date="2022-11" db="UniProtKB">
        <authorList>
            <consortium name="WormBaseParasite"/>
        </authorList>
    </citation>
    <scope>IDENTIFICATION</scope>
</reference>
<evidence type="ECO:0000313" key="2">
    <source>
        <dbReference type="WBParaSite" id="sdigi.contig9.g1058.t1"/>
    </source>
</evidence>
<accession>A0A915Q6B3</accession>
<keyword evidence="1" id="KW-1185">Reference proteome</keyword>
<dbReference type="AlphaFoldDB" id="A0A915Q6B3"/>
<proteinExistence type="predicted"/>
<organism evidence="1 2">
    <name type="scientific">Setaria digitata</name>
    <dbReference type="NCBI Taxonomy" id="48799"/>
    <lineage>
        <taxon>Eukaryota</taxon>
        <taxon>Metazoa</taxon>
        <taxon>Ecdysozoa</taxon>
        <taxon>Nematoda</taxon>
        <taxon>Chromadorea</taxon>
        <taxon>Rhabditida</taxon>
        <taxon>Spirurina</taxon>
        <taxon>Spiruromorpha</taxon>
        <taxon>Filarioidea</taxon>
        <taxon>Setariidae</taxon>
        <taxon>Setaria</taxon>
    </lineage>
</organism>